<organism evidence="1 2">
    <name type="scientific">Tepidibacter formicigenes DSM 15518</name>
    <dbReference type="NCBI Taxonomy" id="1123349"/>
    <lineage>
        <taxon>Bacteria</taxon>
        <taxon>Bacillati</taxon>
        <taxon>Bacillota</taxon>
        <taxon>Clostridia</taxon>
        <taxon>Peptostreptococcales</taxon>
        <taxon>Peptostreptococcaceae</taxon>
        <taxon>Tepidibacter</taxon>
    </lineage>
</organism>
<reference evidence="2" key="1">
    <citation type="submission" date="2016-11" db="EMBL/GenBank/DDBJ databases">
        <authorList>
            <person name="Varghese N."/>
            <person name="Submissions S."/>
        </authorList>
    </citation>
    <scope>NUCLEOTIDE SEQUENCE [LARGE SCALE GENOMIC DNA]</scope>
    <source>
        <strain evidence="2">DSM 15518</strain>
    </source>
</reference>
<dbReference type="OrthoDB" id="9925807at2"/>
<dbReference type="AlphaFoldDB" id="A0A1M6UG33"/>
<name>A0A1M6UG33_9FIRM</name>
<dbReference type="STRING" id="1123349.SAMN02744037_02794"/>
<gene>
    <name evidence="1" type="ORF">SAMN02744037_02794</name>
</gene>
<evidence type="ECO:0000313" key="1">
    <source>
        <dbReference type="EMBL" id="SHK68225.1"/>
    </source>
</evidence>
<keyword evidence="2" id="KW-1185">Reference proteome</keyword>
<proteinExistence type="predicted"/>
<protein>
    <submittedName>
        <fullName evidence="1">Uncharacterized protein</fullName>
    </submittedName>
</protein>
<dbReference type="RefSeq" id="WP_072891075.1">
    <property type="nucleotide sequence ID" value="NZ_FRAE01000142.1"/>
</dbReference>
<dbReference type="Proteomes" id="UP000242497">
    <property type="component" value="Unassembled WGS sequence"/>
</dbReference>
<evidence type="ECO:0000313" key="2">
    <source>
        <dbReference type="Proteomes" id="UP000242497"/>
    </source>
</evidence>
<dbReference type="EMBL" id="FRAE01000142">
    <property type="protein sequence ID" value="SHK68225.1"/>
    <property type="molecule type" value="Genomic_DNA"/>
</dbReference>
<accession>A0A1M6UG33</accession>
<sequence>MIIEKNIAFKLNEKPIEDSLVERPKRIKQALKRKSANEDKKINQIVASILLREIEDKYFEVY</sequence>